<dbReference type="PROSITE" id="PS00455">
    <property type="entry name" value="AMP_BINDING"/>
    <property type="match status" value="7"/>
</dbReference>
<name>A0ABY9HC04_9ACTN</name>
<dbReference type="Pfam" id="PF00501">
    <property type="entry name" value="AMP-binding"/>
    <property type="match status" value="7"/>
</dbReference>
<dbReference type="InterPro" id="IPR010071">
    <property type="entry name" value="AA_adenyl_dom"/>
</dbReference>
<keyword evidence="3" id="KW-0597">Phosphoprotein</keyword>
<dbReference type="InterPro" id="IPR045851">
    <property type="entry name" value="AMP-bd_C_sf"/>
</dbReference>
<keyword evidence="2" id="KW-0596">Phosphopantetheine</keyword>
<dbReference type="InterPro" id="IPR006162">
    <property type="entry name" value="Ppantetheine_attach_site"/>
</dbReference>
<dbReference type="CDD" id="cd12117">
    <property type="entry name" value="A_NRPS_Srf_like"/>
    <property type="match status" value="1"/>
</dbReference>
<dbReference type="Pfam" id="PF00975">
    <property type="entry name" value="Thioesterase"/>
    <property type="match status" value="1"/>
</dbReference>
<dbReference type="Gene3D" id="3.40.50.980">
    <property type="match status" value="12"/>
</dbReference>
<dbReference type="CDD" id="cd19540">
    <property type="entry name" value="LCL_NRPS-like"/>
    <property type="match status" value="6"/>
</dbReference>
<dbReference type="Gene3D" id="2.30.38.10">
    <property type="entry name" value="Luciferase, Domain 3"/>
    <property type="match status" value="6"/>
</dbReference>
<dbReference type="Gene3D" id="3.40.50.1820">
    <property type="entry name" value="alpha/beta hydrolase"/>
    <property type="match status" value="1"/>
</dbReference>
<dbReference type="NCBIfam" id="NF003417">
    <property type="entry name" value="PRK04813.1"/>
    <property type="match status" value="10"/>
</dbReference>
<dbReference type="InterPro" id="IPR020845">
    <property type="entry name" value="AMP-binding_CS"/>
</dbReference>
<feature type="domain" description="Carrier" evidence="6">
    <location>
        <begin position="5152"/>
        <end position="5227"/>
    </location>
</feature>
<dbReference type="Gene3D" id="3.40.50.150">
    <property type="entry name" value="Vaccinia Virus protein VP39"/>
    <property type="match status" value="1"/>
</dbReference>
<dbReference type="Gene3D" id="3.30.300.30">
    <property type="match status" value="8"/>
</dbReference>
<dbReference type="EMBL" id="CP120997">
    <property type="protein sequence ID" value="WLQ32043.1"/>
    <property type="molecule type" value="Genomic_DNA"/>
</dbReference>
<dbReference type="InterPro" id="IPR042099">
    <property type="entry name" value="ANL_N_sf"/>
</dbReference>
<sequence>MSRRDGDVLPLSAAQREIWLAEQSSPTPIPGYRVGECLEIHGPVDPELFEAALRRVVDEVDALHVTFVDDGEGPRQILRETWDWAPAHLDLGAEPDPRAAAMEWMERDLARPLSLTRDPLFGHALIRLSPTEFLWYLNYHHVVLDAISSSMVRERVGAVYSALAEGGVVAPSPFGALRDLVEGDAAYRSSADFTADRTYWTERFTDLPAPTRLTDTSVTDPHRSLRMAGELELRSPGALRAAAARAGVRWSRVVIAATALYAHRLTGAQDVVLALPVTARRNSGRDLAPIPGTMSNVVPLRLTVRPDMAWGDLVAQVAREVESAVAHERYRGEDLLRDLGAPGSIGTAFPLIVNIMAFHARPSFAGHPASVHHFVSGSTSDLAIWLFDYRDGNPPLLRLHGAPEAYGDDDLAAHQRRLLALLEAVADLGPDEAVGRVDLLTAEEHRAVAALGTGPAAEATAGSLPELFRAQVRAIPEDVAVVCGDVSLTYAELDARANRLAHALIARGAGPERLVAVALPRSAELVVAILAVLKSGAAYVPVDPEYPAARIAYLLDDAHPDLVVTDGRSGERLPGGGPAGRLVLDDPETAELVTGFPAADPMVAVDPGHPAYVIHTSGSTGRPKGVVATHGGLANLFTDHRQVQFAPLLNDRRRLRVALTTSVSFDASWNQLMALFAGHELHVIDHMTWTDPEAFVDYAARRGLDYIEATPSYLQDLVAHGLLDDPRHSPALVAAGGEAVPEQLWERLRAAEGTSCLNLYGPSECTVNSVTAPLTTSPRPVIGRPVTHARLHVLDNALRPVPEGVTGELYIAGAGLARGYLNRPDQTAARFVADPYGPSGSRMYRTGDLVRWNTDGNLEFLGRTDDQVKVRGFRIEPGEIETALTEHPGVAHAVVTVRTDEEARLVGYVVPAGGRTVAPDELRERLRERLPDYMVPSALVVLDALPLTPNGKLDRRALPAPEHRPAAPGRAPRSAVEHLLAGLFAEVLGVAEAGLDDSFFDLGGHSLLATRLIARARSVLGVELRLRDLFDAPTVTRLAARVDVAGRARPALGRRERLGTVPLSFAQRRLWFLHRMEGPSATYNIPLALRLSGSLDERALEASLADVVGRHESLRTVFPMVAGEPCQRVLDPDAARPRLRMTEVCGSELPGRLAEAARQGFELAEEPPLRAELFRIGAEEHVLLLVVHHIAGDGWSTGPLSRDLTTAYAARAKGAKPQWSPLPVQYADYTLWQQELLGDGDDPDSLLNGRLAYWRERLAGLPDQLELPFDRPRPASMSYQGAQLPVRIDAELHQGLRALARDGGASLFMVLQAGLAALLGKLGAGADIPIGTPVAGRADEALDDLVGFFVNTLVLRTDVSGDPSFTELLGRVRSDALAAYTHQDLPFEHLVEALNPTRTLAHHPLFQTMLTLQNAPSGTFGLPGLRVAADLVPTGTAKCDLTFVLAEQPGAGGLSGVVEYSTDLFDAATVTAIVERWLRLLRAVVAAPGRRIGQVDVLSAEELAALLPAGTGQTGELPRSGLPSLFEERVRANPAATALTSGEASLTYGELNARANRLAHALIDRGVGPEQLVALALPRSAELVVAVLAVLKAGAAYVPVDPEYPAARIAYLLQDTRPALLVTTSRAGERLGADGPDRLLLDTCDLAGMPDTDPDVAIDPAHAAYVIHTSGSTGDPKGVVVPHANVVRLFDTTRELFGFGADDVWTLFHSYAFDFSVWELWGPLLHGGRLVVVDHETSRSPGRFLELLARERVTVLNQTPSAFYQLMQADAEDPATGGRLALRTVVFGGEALEHARLSGWYGRHPQDAPRLVNMYGITETTVHVTHAALDRTGTAAGEIGAPLPDLRAHVLDAGLRPVAPGVPGELYVAGAGPARGYLNRPGLTAGRFVADPFGPPGSRMYRSGDVVRRSADGTLRYVGRADQQVKVRGFRIELGEIEAALAAYPGIAQVAVLARQDRADDTRLTAYLVPAAGGAPRPADLREHLRERLPQYMVPSAFVTLDALPLTVNGKLDHRALPSPGIGPTAASRAPRTPQEQILRELFAEVLGAPSAGVDDGFFNLGGHSLLATRLAARVRATLGVEMPLRTLFEAPTPAGLAAALMAAGPAQAALARRERPAVVPLSFAQRRLWFLHQLEAAGANYHISLAWRLSGDLDRSALEAAVADVVARHESLRTVFPEVDGVPHQLVLDAEAAGPRLRVSRTTEAGLPALMAAAKDRRFDLSVDVPLRAELFESAPDEHVFQLVLHHIAGDGWSLGPLTEGLTDAYTARRRGEKPQWEPLPVQYADYTLWQHELLGDSADRSSLLAGQADYWTRQLAGLPELIRLPTDRPRPAVASHRGGSVRAGLDAGLHRGLRELARAHGTSLFMVLQAGLAALLSKLGAGDDIPVGSPVVGRTDQAQDELVGYFVNTLVFRTDTSGDPTFAELLDRVRDTALAGYAHQELPFEYLVEVLNPSRSLAHHPLFQVMLVLQNAPRADFAPPGLRVGEMAAASTTAKLDLTFTMSERHAEDGTPDGIEGSVEYADDLYDPAAVETMIARWERLLRAAVADPRRRLSRVDLLTAEEHRAVAALGTGPAAEATAGSLPELFRAQVRAIPESVAVVCGDVSLTYAELDARANRLAHALIARGAGPERLVAVALPRSAELVVAILAVLKSGAAYVPVDPEYPAARIAYLLDDAHPVLTVTDSRALGRLPDGPAGRLVLDDPETAELVAGFPAADPMVVVDPGHPVYVIHTSGSTGRPKGVVATHGGLANLFTDQRPLLSRAGERLRMALTTSVSFDASCDQLFALFAGHELHVLDHATWTDPRAFVDYVVCHGLDHVEATPSYLQVLLDHGLLDDPRHRPALVAAGGEAVPEQLWERLRAAEGTSCLNLYGPSECTVNSVTASLATSPRPVIGRPVTHARLHVLDNALRPVPEGVTGELYIAGAGLARGYLNRPGLTAGRFVADPFGPDGSRMYRTGDLVRWNTDGNLEFLGRADDQVKVRGFRIEPGEIETALTEHPDVAHAAVTVRQDRARGPRLVAYLRPATGAEPRTEELRAHLRERLPDYMVPAAFVLLDALPLTPNGKLDRRALPEPESAASSAGRAPHTPQEQVLAGLFAEVLGLPRVGADDDFFDLGGHSLLATRLIARARSVLGVELALPALFRTPTVAGLAAGLGGADRARLAVERAERPEVVPLSSAQRRLWFLRQLEGADSVYNMPLAWRLSGPLDLAALESALGDLVDRHETLRTVFPASDGVPHQRVLPVGEAVRPTLPVTPADESVLSELLAGAAARGFDLASEPPLRAEVFEVSADDHVLLLVTHHIAGDGWSLGPLATDLATAYAARGRGEEPRWAPLPVQYADYTLWQHELLGDPSDEDSLSARQTAYWMRTLDGLPEQIRLPADRHRPATSSCSGGRLAIELNAELHAGLLRLGREHGASVYMVLQASLASLLDKLGAGTDIPVGSLIAGRTDQALDDLIGFFVNTLVLRTDTSGDPSFAELLVRVRERSLGAYAHQDLPFEQVVEALNPSRSLTRQPLFQVLLALQNVPRTEFALSGLATEAVLVGTPTTMFDLGFHLLERGGAGGRAEGIVGRVEYSTDLFDAATVEALVARWLGLLAAVVAEPERPLSRIDVLTAEERRELLVTRNDTASPVPDTTLPALFEAQARSAPKAPAVVFEDNVLTYDELNRRANRLAHALIARGVGPEQVVALRLPRSAELVIAVLAVLKTGAAYLPVDPDYPAARIAYMLEDARPAVVLDDLADVTPSGRRPEHDPAVPVDGRHPAYVIYTSGSTGRPKAVTMPAAGLLNLLTWHHRVVGGEPGTRTAQFTAISFDVSVQEVLSALLYGKTLVVPTEEQRRSAELFARWLDRHRVEELFAPNLVVEALAEAAEEAGLGLPHLRLVAQAGEAMRLGGAVRRFRARRPGRVLHNHYGPAETHVITAYALPDDSADCPLPVPIGRPIANCRAYVLDAALCPVAPGVLGELYLAGAGLARGYLNRPGPSATRFVADPYGPAGARMYRTGDLVRWRADGELEYAGRIDHQVKVRGFRVEPGEIEAELTAHPGVAQVAVLAREDRLVAYVVPSDGTATGAGLSAFLRDRVPEYLVPSAFVLLDALPLTPNGKLDRAALPAPEADAAGGGRAPRTPQEQILCELFAEVLGTGRVGVDDDFFELGGHSLLATRLVSRVRATLGVELELRALFRSPTPAGLAAGLHGAGTARRALVPRPRRELMPLSFAQRRLWFLQQFGAPSATYHMPLALRLSGDLDRGALSAALVDVVARHETLRTVFPQTGGIPHQRVLDTAEAAIPLAVRTAGGTEVPALLRDAAVRAFDLTTEVPLRAELFAVAPDEHVLLLVMHHIVGDGWSMGPLARDLAAAYTHRLGGAEPQWPPLPVTYGDYTLWQHEILGDEDDADSLFARQVAYWRKTLAGLPEQLRLPADRPRPAVMSYGGDVLELRIDAELHASLAELARRSGATLFMVLQAALAALYTRLGAGTDVAIGSPIAGRTDEALDDLVGFFVNTLVLRTDTSGDPSFNELLGRVRETALSAYAHQDVPFEHLVETLNPSRSLSHHPLFQTGLVVQNAPGGGFELPGIQVSGMAVLTGTARLDLTFGMAEEHGPDGAPAGLSGAIEYSTDLFDRSTVRALAARWTRLLAEVAAAPDRPIGGIDLLSAEERGELLPPVGEEAAGASLPELFAARVAATPDAVALVHGATELTYRQLNARANRFAHALIGRGVGPEQVVAVALPRSVESVIAVLGVLKAGAAYLPVDPDYPPARITYMLDDAHPALVVDNPATVTEGHWPDTDPQTAIDVRHPAYVIYTSGSTGRPKGVVVSHAGVSRLVAMQRDRLGVAPGSRVLQFASPSFDASFWDLCSALLTGAALVLAPAEAPLEALTDGGLSVTHVTLPPSALAALDGAGLTATTLVVAGEACPPDLVERWAPGRRMINAYGPTETTVCATMSDPLSPGTGVPPIGRPVAGFRVYVLDERLRVVPPGVTGELYVAGPGLARGYLNRPGLTAGRFTACPFGPPGARMYRTGDLVRRRADGELEYVGRADQQVKVRGFRVEPGEIEAALTEHPAVAQAAVVAGDDRLVGYVAARPGRSVRPAELAAHLRERLPDYLVPTVLTVLDTLPLTPNGKLDRAALPTPEAAPAGSGRAPRTPQEQILAELFAEVLGVPLVSVDDDFFGLGGHSLLATRLVARVRSVLGAELGLRALFRTPTVAGLAEALGEEGRVRPALTPYQRPEVVPLSFAQRRLWFLHRMDAAAATYHIPLALELTGTLDRAALDLALADVVARHESLRTVFPEVDGVPCQRVLEPDAVRLRARPAEVSRAGLPQRLSESARRPFDLAAEPPLRADLFTVAPDEHVLLLVMHHIAADGWSTGPLARDLAEAYEARCAGRAVSRPALPAQYADYTLWQRELLGDAADPQSRFAEQLAYWKQQLAGLPELLQLPADRPRPAVAGRQGDHIGLELDPALHSSLAQLARSTGTSLFMVLQAALAALYTRLGAGTDVAIGSPIAGRTDEALDDLVGFFVNTLVLRTDTSGDPSFTELLGRVRETALSAYAHQDVPFEHLVETLNPSRSLSHHPLFQTILAVQNAPTGRFSLPGLEVATYAVATRTAKFDLGVSMVERFGADGAPAGIVGAVEYATDLFDRSTVDALVRRWTLLLKAVTADPEQAIGGIDLLDADERRRMLEQDNATARDVGTLPLPNAFAARVAATPDAVALVHGATELTYRQLDAQANRFAHTLIGRGVGPEQVVAVALPRSVESVIAVLGVLKAGAAYLPVDPDYPPARITYMLDDAHPALVVDNPATVTEGHWPDTDPQTAIDARHPAYVIYTSGSTGRPKGVVVGHGGLASLVAGQIERFAIAPDSRVLQFASPSFDASVSEICTALLCGAALVLPAGAGPLAALTDPGLGITHVTVPPSVLAAVADGAVTASTLVVAGEACPPDLVERWAPGRRMINAYGPTETTVCATMSDPLSPGAGVPPIGRPIANARVYVLDERLRPVPPGVTGELYVAGAGLARGYLNRPGLTAGRFIACPFASGERMYRTGDLVRRLGDGQLEYVGRADDQVKVRGFRVEPGEIEAALTEHPAVAQAAVVAGDDRLVGYVVPRPGPSRDDGLEADHVGEWQDIYDALPIAPGEAVFGHDFVGWNSSYDATPIPVEQMREWRDATVDRILALRPRRVLEVGVGTGLLLSQIAPHCDSYWATDFSATAIDSLTTQVAKEERLTGRVVLRTRPAHDTEGLPAGEFDTIVINSVVQYFPSADYLADVVGKLMGLLAPGGALFIGDVRNLRLLRPLATAVQLHRTADGTDLAAVRRAVEQAVRVEKELLVDPDFFAVLRDRGTDIGAVSVEVKRGRHHNELTRYRYDVTLRKAPAGTEARGRVAELEWDRQIDGPAGLRELLGGQPPEVLRITGVPNRRVVREAALARAVRDGDGTLAELLRRLHAPDETSGLPDPEDFHALGQEFGRTVTVTWSALAADAVDVVLADPRTRPGSPAGQYRPACAAGTALSSLTNRPTGSRRTGALIGELRDWLRGRLPDHLVPSAFVALDSLPLTASGKLDRRALPAPGLGPANAGRAPRTPQEQVLVGLFAEVLGLAQVGVDDSFFDLGGHSLLATRLASRVRATLGAELEVRTLFEVPTVAGLAARLDGAGAARPALTARPRQERVELSFAQRRLWFLHRMDGPSATYNMPLALSLDGGLDRPALRAALADVIARHESLRTVFCETDGVPYQVVLSAAEAHPALPVTEIDESRLAERLADTARRGFDLATEPPIRAELYALAPDRHVLLVVVHHIAADGWSMGPLSGDLASAYAARCRGEEPRWSPLPVQYADYTGWQRDLLGDTADPDSLFARQLAYWKAELADIPQQLHLPADRPRPPVASQRGDRVVVALDPELHQALRELATARGASMFMVLQAGLAALLSRLGAGTDIPIGSPIAGRTDQALDELVGFFVNTLVLRTDTSGDPGFAELLGRVRQKALTAYDHQDVPFEYLVEVANPVRSLAHHPLFQVMLALQNAPLGEFALPGLETRHVEAPTGTSRVDLTFSLAERFRPDGGAAGLAGAVEYATDLYDASTVELLFERWARLLRAAVTDPDRPISRIDLMSDAERHRLLHGFNDTAAELSADAVPALFARQVRTAPDAVAVVADGTELTYAELDLRADRLARALIRHGVRPETPVAVMLDRSAELVVAILAVIKAGGAYVPLDPRFPSSRIDLILRESGAALVLTREVLTALLRSGDDDPAPVDVPCEAGQLAYIMYTSGSTGRPKGVAVTHRDVVGLALTPEWRGGGHERVLMHSPTAFDLSTYELWVPLLNGGRIVVAPPERLDLDLLQHTIATHGVTGLWLTAGLFRLVAEERPGLLAEVREVWTGGDVVSPAAVARVLAACPGIEVVNGYGPTEATTLATRHPVHDLPENAATVPIGGPMANMRAYVLDGRLRPLPAGMVGELYLAGTGVARGYFGRPGLTAERFTADPYGPAGSRVYRTGDLARWLPDGTLEFAGRVDHQVKLRGQRIEPGEIEAVLASCPDVAQAAVVAREDRPGDKQLVAYLVPAPGAAPGTAELAGRLRRELPDYMVPAAFVTVESLPLTANGKLDRAALPAPDYRVTDSGRGPRTPQEQLLCGLFAEVLGRERVGIDDGFFDLGGHSLLAARLASRVRETLGVELGLRLLFEAPTVAGLTERLAMNNPDDALDVLLPLRSTGTETPLFCVHPGGGISWSYSGLLNHLGRRHPVYALQARGLGRPEPLPASYEEMAADYADHVQKVQPQGPYLLLGWSAGGLIAHALACELQARGERTALLAVLDAYPVKDVRFEEEPVPTVRDVLVGVLDVDPDELGDRDIAYSEVAEVLNRRGSALAGLDERQVEVIVHIMINNAKLAVDFVPGRYDGDLLLFNSTIDRGDDDAGPDLWRPYIAGRIESHEITTRHDQMTRAGSLAQIGPILAARIAEATGDAGDTTLPLQED</sequence>
<dbReference type="SUPFAM" id="SSF53474">
    <property type="entry name" value="alpha/beta-Hydrolases"/>
    <property type="match status" value="1"/>
</dbReference>
<proteinExistence type="predicted"/>
<dbReference type="InterPro" id="IPR036736">
    <property type="entry name" value="ACP-like_sf"/>
</dbReference>
<dbReference type="PROSITE" id="PS50075">
    <property type="entry name" value="CARRIER"/>
    <property type="match status" value="7"/>
</dbReference>
<dbReference type="Gene3D" id="1.10.1200.10">
    <property type="entry name" value="ACP-like"/>
    <property type="match status" value="6"/>
</dbReference>
<dbReference type="Gene3D" id="3.30.559.10">
    <property type="entry name" value="Chloramphenicol acetyltransferase-like domain"/>
    <property type="match status" value="7"/>
</dbReference>
<reference evidence="7 8" key="1">
    <citation type="submission" date="2023-03" db="EMBL/GenBank/DDBJ databases">
        <title>Isolation and description of six Streptomyces strains from soil environments, able to metabolize different microbial glucans.</title>
        <authorList>
            <person name="Widen T."/>
            <person name="Larsbrink J."/>
        </authorList>
    </citation>
    <scope>NUCLEOTIDE SEQUENCE [LARGE SCALE GENOMIC DNA]</scope>
    <source>
        <strain evidence="7 8">Mut1</strain>
    </source>
</reference>
<feature type="region of interest" description="Disordered" evidence="5">
    <location>
        <begin position="3070"/>
        <end position="3091"/>
    </location>
</feature>
<dbReference type="PANTHER" id="PTHR45527:SF14">
    <property type="entry name" value="PLIPASTATIN SYNTHASE SUBUNIT B"/>
    <property type="match status" value="1"/>
</dbReference>
<dbReference type="InterPro" id="IPR029063">
    <property type="entry name" value="SAM-dependent_MTases_sf"/>
</dbReference>
<organism evidence="7 8">
    <name type="scientific">Streptomyces castrisilvae</name>
    <dbReference type="NCBI Taxonomy" id="3033811"/>
    <lineage>
        <taxon>Bacteria</taxon>
        <taxon>Bacillati</taxon>
        <taxon>Actinomycetota</taxon>
        <taxon>Actinomycetes</taxon>
        <taxon>Kitasatosporales</taxon>
        <taxon>Streptomycetaceae</taxon>
        <taxon>Streptomyces</taxon>
    </lineage>
</organism>
<dbReference type="PROSITE" id="PS00012">
    <property type="entry name" value="PHOSPHOPANTETHEINE"/>
    <property type="match status" value="6"/>
</dbReference>
<dbReference type="Pfam" id="PF00668">
    <property type="entry name" value="Condensation"/>
    <property type="match status" value="7"/>
</dbReference>
<dbReference type="InterPro" id="IPR020802">
    <property type="entry name" value="TesA-like"/>
</dbReference>
<dbReference type="InterPro" id="IPR020806">
    <property type="entry name" value="PKS_PP-bd"/>
</dbReference>
<dbReference type="CDD" id="cd05930">
    <property type="entry name" value="A_NRPS"/>
    <property type="match status" value="2"/>
</dbReference>
<dbReference type="Proteomes" id="UP001239522">
    <property type="component" value="Chromosome"/>
</dbReference>
<dbReference type="CDD" id="cd17643">
    <property type="entry name" value="A_NRPS_Cytc1-like"/>
    <property type="match status" value="1"/>
</dbReference>
<dbReference type="RefSeq" id="WP_306050717.1">
    <property type="nucleotide sequence ID" value="NZ_CP120997.1"/>
</dbReference>
<dbReference type="InterPro" id="IPR001031">
    <property type="entry name" value="Thioesterase"/>
</dbReference>
<evidence type="ECO:0000256" key="4">
    <source>
        <dbReference type="ARBA" id="ARBA00022737"/>
    </source>
</evidence>
<dbReference type="SMART" id="SM00823">
    <property type="entry name" value="PKS_PP"/>
    <property type="match status" value="7"/>
</dbReference>
<keyword evidence="4" id="KW-0677">Repeat</keyword>
<dbReference type="CDD" id="cd02440">
    <property type="entry name" value="AdoMet_MTases"/>
    <property type="match status" value="1"/>
</dbReference>
<feature type="domain" description="Carrier" evidence="6">
    <location>
        <begin position="971"/>
        <end position="1046"/>
    </location>
</feature>
<dbReference type="Pfam" id="PF13193">
    <property type="entry name" value="AMP-binding_C"/>
    <property type="match status" value="7"/>
</dbReference>
<feature type="region of interest" description="Disordered" evidence="5">
    <location>
        <begin position="5131"/>
        <end position="5153"/>
    </location>
</feature>
<dbReference type="Pfam" id="PF00550">
    <property type="entry name" value="PP-binding"/>
    <property type="match status" value="7"/>
</dbReference>
<dbReference type="SUPFAM" id="SSF56801">
    <property type="entry name" value="Acetyl-CoA synthetase-like"/>
    <property type="match status" value="7"/>
</dbReference>
<evidence type="ECO:0000256" key="2">
    <source>
        <dbReference type="ARBA" id="ARBA00022450"/>
    </source>
</evidence>
<dbReference type="InterPro" id="IPR001242">
    <property type="entry name" value="Condensation_dom"/>
</dbReference>
<feature type="compositionally biased region" description="Basic and acidic residues" evidence="5">
    <location>
        <begin position="952"/>
        <end position="965"/>
    </location>
</feature>
<dbReference type="InterPro" id="IPR029058">
    <property type="entry name" value="AB_hydrolase_fold"/>
</dbReference>
<gene>
    <name evidence="7" type="ORF">P8A18_00695</name>
</gene>
<feature type="region of interest" description="Disordered" evidence="5">
    <location>
        <begin position="952"/>
        <end position="971"/>
    </location>
</feature>
<dbReference type="SUPFAM" id="SSF52777">
    <property type="entry name" value="CoA-dependent acyltransferases"/>
    <property type="match status" value="14"/>
</dbReference>
<keyword evidence="8" id="KW-1185">Reference proteome</keyword>
<dbReference type="SUPFAM" id="SSF53335">
    <property type="entry name" value="S-adenosyl-L-methionine-dependent methyltransferases"/>
    <property type="match status" value="1"/>
</dbReference>
<dbReference type="InterPro" id="IPR023213">
    <property type="entry name" value="CAT-like_dom_sf"/>
</dbReference>
<dbReference type="Pfam" id="PF08242">
    <property type="entry name" value="Methyltransf_12"/>
    <property type="match status" value="1"/>
</dbReference>
<feature type="domain" description="Carrier" evidence="6">
    <location>
        <begin position="7629"/>
        <end position="7704"/>
    </location>
</feature>
<evidence type="ECO:0000256" key="1">
    <source>
        <dbReference type="ARBA" id="ARBA00001957"/>
    </source>
</evidence>
<evidence type="ECO:0000256" key="3">
    <source>
        <dbReference type="ARBA" id="ARBA00022553"/>
    </source>
</evidence>
<accession>A0ABY9HC04</accession>
<dbReference type="InterPro" id="IPR013217">
    <property type="entry name" value="Methyltransf_12"/>
</dbReference>
<dbReference type="NCBIfam" id="NF004282">
    <property type="entry name" value="PRK05691.1"/>
    <property type="match status" value="7"/>
</dbReference>
<dbReference type="InterPro" id="IPR025110">
    <property type="entry name" value="AMP-bd_C"/>
</dbReference>
<comment type="cofactor">
    <cofactor evidence="1">
        <name>pantetheine 4'-phosphate</name>
        <dbReference type="ChEBI" id="CHEBI:47942"/>
    </cofactor>
</comment>
<dbReference type="InterPro" id="IPR000873">
    <property type="entry name" value="AMP-dep_synth/lig_dom"/>
</dbReference>
<feature type="domain" description="Carrier" evidence="6">
    <location>
        <begin position="2030"/>
        <end position="2105"/>
    </location>
</feature>
<dbReference type="CDD" id="cd17652">
    <property type="entry name" value="A_NRPS_CmdD_like"/>
    <property type="match status" value="1"/>
</dbReference>
<feature type="domain" description="Carrier" evidence="6">
    <location>
        <begin position="6587"/>
        <end position="6662"/>
    </location>
</feature>
<dbReference type="InterPro" id="IPR009081">
    <property type="entry name" value="PP-bd_ACP"/>
</dbReference>
<dbReference type="SMART" id="SM00824">
    <property type="entry name" value="PKS_TE"/>
    <property type="match status" value="1"/>
</dbReference>
<evidence type="ECO:0000259" key="6">
    <source>
        <dbReference type="PROSITE" id="PS50075"/>
    </source>
</evidence>
<dbReference type="PANTHER" id="PTHR45527">
    <property type="entry name" value="NONRIBOSOMAL PEPTIDE SYNTHETASE"/>
    <property type="match status" value="1"/>
</dbReference>
<evidence type="ECO:0000256" key="5">
    <source>
        <dbReference type="SAM" id="MobiDB-lite"/>
    </source>
</evidence>
<feature type="domain" description="Carrier" evidence="6">
    <location>
        <begin position="3089"/>
        <end position="3164"/>
    </location>
</feature>
<dbReference type="Gene3D" id="3.30.559.30">
    <property type="entry name" value="Nonribosomal peptide synthetase, condensation domain"/>
    <property type="match status" value="7"/>
</dbReference>
<feature type="domain" description="Carrier" evidence="6">
    <location>
        <begin position="4131"/>
        <end position="4206"/>
    </location>
</feature>
<evidence type="ECO:0000313" key="8">
    <source>
        <dbReference type="Proteomes" id="UP001239522"/>
    </source>
</evidence>
<dbReference type="Gene3D" id="3.40.50.12780">
    <property type="entry name" value="N-terminal domain of ligase-like"/>
    <property type="match status" value="1"/>
</dbReference>
<protein>
    <submittedName>
        <fullName evidence="7">Non-ribosomal peptide synthase/polyketide synthase</fullName>
    </submittedName>
</protein>
<dbReference type="NCBIfam" id="TIGR01733">
    <property type="entry name" value="AA-adenyl-dom"/>
    <property type="match status" value="7"/>
</dbReference>
<evidence type="ECO:0000313" key="7">
    <source>
        <dbReference type="EMBL" id="WLQ32043.1"/>
    </source>
</evidence>
<dbReference type="SUPFAM" id="SSF47336">
    <property type="entry name" value="ACP-like"/>
    <property type="match status" value="7"/>
</dbReference>